<feature type="chain" id="PRO_5020186290" description="Alpha-galactosidase" evidence="6">
    <location>
        <begin position="39"/>
        <end position="279"/>
    </location>
</feature>
<evidence type="ECO:0000256" key="3">
    <source>
        <dbReference type="ARBA" id="ARBA00023295"/>
    </source>
</evidence>
<sequence length="279" mass="29864">MTVPPSFLRPLSAAFAMLLLLVLAPALLVLRAAPPAQALDNGLARTPPMGWNDWNAFGCNVTEQLVKQTADYLVSSGLKGAGYQYVNIDDCWMTSARNSVGQLVPDPVKFPDGISGTAAYVHSKGLKLGIYESAGTATCQGYPGSLGHEQTDADSFASWGVDYLKYDNCNHQNVPDQQRYTAMRDALVNTGRPIVYSLCNWGLASVWTWGAGSGTAGAPPTTSTSTSRRWCRSTRPTSSSLRTPSRAPGTTPTCSRSATACRSPRTVPTSASGRRWPRP</sequence>
<comment type="caution">
    <text evidence="7">The sequence shown here is derived from an EMBL/GenBank/DDBJ whole genome shotgun (WGS) entry which is preliminary data.</text>
</comment>
<comment type="similarity">
    <text evidence="1 4">Belongs to the glycosyl hydrolase 27 family.</text>
</comment>
<keyword evidence="6" id="KW-0732">Signal</keyword>
<dbReference type="EC" id="3.2.1.22" evidence="4"/>
<feature type="compositionally biased region" description="Low complexity" evidence="5">
    <location>
        <begin position="216"/>
        <end position="248"/>
    </location>
</feature>
<comment type="catalytic activity">
    <reaction evidence="4">
        <text>Hydrolysis of terminal, non-reducing alpha-D-galactose residues in alpha-D-galactosides, including galactose oligosaccharides, galactomannans and galactolipids.</text>
        <dbReference type="EC" id="3.2.1.22"/>
    </reaction>
</comment>
<dbReference type="Pfam" id="PF16499">
    <property type="entry name" value="Melibiase_2"/>
    <property type="match status" value="1"/>
</dbReference>
<dbReference type="PANTHER" id="PTHR11452:SF75">
    <property type="entry name" value="ALPHA-GALACTOSIDASE MEL1"/>
    <property type="match status" value="1"/>
</dbReference>
<evidence type="ECO:0000256" key="6">
    <source>
        <dbReference type="SAM" id="SignalP"/>
    </source>
</evidence>
<dbReference type="GO" id="GO:0004557">
    <property type="term" value="F:alpha-galactosidase activity"/>
    <property type="evidence" value="ECO:0007669"/>
    <property type="project" value="UniProtKB-EC"/>
</dbReference>
<dbReference type="InterPro" id="IPR000111">
    <property type="entry name" value="Glyco_hydro_27/36_CS"/>
</dbReference>
<feature type="compositionally biased region" description="Polar residues" evidence="5">
    <location>
        <begin position="250"/>
        <end position="272"/>
    </location>
</feature>
<evidence type="ECO:0000313" key="7">
    <source>
        <dbReference type="EMBL" id="GDY79720.1"/>
    </source>
</evidence>
<dbReference type="CDD" id="cd14792">
    <property type="entry name" value="GH27"/>
    <property type="match status" value="1"/>
</dbReference>
<dbReference type="EMBL" id="BJHY01000002">
    <property type="protein sequence ID" value="GDY79720.1"/>
    <property type="molecule type" value="Genomic_DNA"/>
</dbReference>
<dbReference type="PANTHER" id="PTHR11452">
    <property type="entry name" value="ALPHA-GALACTOSIDASE/ALPHA-N-ACETYLGALACTOSAMINIDASE"/>
    <property type="match status" value="1"/>
</dbReference>
<dbReference type="InterPro" id="IPR002241">
    <property type="entry name" value="Glyco_hydro_27"/>
</dbReference>
<dbReference type="AlphaFoldDB" id="A0A4D4N5I4"/>
<dbReference type="SUPFAM" id="SSF51445">
    <property type="entry name" value="(Trans)glycosidases"/>
    <property type="match status" value="1"/>
</dbReference>
<keyword evidence="3 4" id="KW-0326">Glycosidase</keyword>
<keyword evidence="4" id="KW-1015">Disulfide bond</keyword>
<dbReference type="GO" id="GO:0005975">
    <property type="term" value="P:carbohydrate metabolic process"/>
    <property type="evidence" value="ECO:0007669"/>
    <property type="project" value="InterPro"/>
</dbReference>
<evidence type="ECO:0000313" key="8">
    <source>
        <dbReference type="Proteomes" id="UP000299211"/>
    </source>
</evidence>
<reference evidence="7 8" key="1">
    <citation type="submission" date="2019-04" db="EMBL/GenBank/DDBJ databases">
        <title>Draft genome sequences of Streptomyces avermitilis ATCC 31267.</title>
        <authorList>
            <person name="Komaki H."/>
            <person name="Tamura T."/>
            <person name="Hosoyama A."/>
        </authorList>
    </citation>
    <scope>NUCLEOTIDE SEQUENCE [LARGE SCALE GENOMIC DNA]</scope>
    <source>
        <strain evidence="7 8">ATCC 31267</strain>
    </source>
</reference>
<gene>
    <name evidence="7" type="ORF">SAV31267_092050</name>
</gene>
<accession>A0A4D4N5I4</accession>
<proteinExistence type="inferred from homology"/>
<evidence type="ECO:0000256" key="5">
    <source>
        <dbReference type="SAM" id="MobiDB-lite"/>
    </source>
</evidence>
<dbReference type="InterPro" id="IPR013785">
    <property type="entry name" value="Aldolase_TIM"/>
</dbReference>
<name>A0A4D4N5I4_STRAX</name>
<evidence type="ECO:0000256" key="1">
    <source>
        <dbReference type="ARBA" id="ARBA00009743"/>
    </source>
</evidence>
<dbReference type="Gene3D" id="3.20.20.70">
    <property type="entry name" value="Aldolase class I"/>
    <property type="match status" value="1"/>
</dbReference>
<evidence type="ECO:0000256" key="2">
    <source>
        <dbReference type="ARBA" id="ARBA00022801"/>
    </source>
</evidence>
<evidence type="ECO:0000256" key="4">
    <source>
        <dbReference type="RuleBase" id="RU361168"/>
    </source>
</evidence>
<dbReference type="PRINTS" id="PR00740">
    <property type="entry name" value="GLHYDRLASE27"/>
</dbReference>
<dbReference type="PROSITE" id="PS00512">
    <property type="entry name" value="ALPHA_GALACTOSIDASE"/>
    <property type="match status" value="1"/>
</dbReference>
<organism evidence="7 8">
    <name type="scientific">Streptomyces avermitilis</name>
    <dbReference type="NCBI Taxonomy" id="33903"/>
    <lineage>
        <taxon>Bacteria</taxon>
        <taxon>Bacillati</taxon>
        <taxon>Actinomycetota</taxon>
        <taxon>Actinomycetes</taxon>
        <taxon>Kitasatosporales</taxon>
        <taxon>Streptomycetaceae</taxon>
        <taxon>Streptomyces</taxon>
    </lineage>
</organism>
<dbReference type="InterPro" id="IPR017853">
    <property type="entry name" value="GH"/>
</dbReference>
<feature type="region of interest" description="Disordered" evidence="5">
    <location>
        <begin position="214"/>
        <end position="279"/>
    </location>
</feature>
<dbReference type="Proteomes" id="UP000299211">
    <property type="component" value="Unassembled WGS sequence"/>
</dbReference>
<feature type="signal peptide" evidence="6">
    <location>
        <begin position="1"/>
        <end position="38"/>
    </location>
</feature>
<protein>
    <recommendedName>
        <fullName evidence="4">Alpha-galactosidase</fullName>
        <ecNumber evidence="4">3.2.1.22</ecNumber>
    </recommendedName>
    <alternativeName>
        <fullName evidence="4">Melibiase</fullName>
    </alternativeName>
</protein>
<keyword evidence="2 4" id="KW-0378">Hydrolase</keyword>